<dbReference type="EMBL" id="DF143717">
    <property type="protein sequence ID" value="GAA54085.1"/>
    <property type="molecule type" value="Genomic_DNA"/>
</dbReference>
<reference evidence="2" key="1">
    <citation type="journal article" date="2011" name="Genome Biol.">
        <title>The draft genome of the carcinogenic human liver fluke Clonorchis sinensis.</title>
        <authorList>
            <person name="Wang X."/>
            <person name="Chen W."/>
            <person name="Huang Y."/>
            <person name="Sun J."/>
            <person name="Men J."/>
            <person name="Liu H."/>
            <person name="Luo F."/>
            <person name="Guo L."/>
            <person name="Lv X."/>
            <person name="Deng C."/>
            <person name="Zhou C."/>
            <person name="Fan Y."/>
            <person name="Li X."/>
            <person name="Huang L."/>
            <person name="Hu Y."/>
            <person name="Liang C."/>
            <person name="Hu X."/>
            <person name="Xu J."/>
            <person name="Yu X."/>
        </authorList>
    </citation>
    <scope>NUCLEOTIDE SEQUENCE [LARGE SCALE GENOMIC DNA]</scope>
    <source>
        <strain evidence="2">Henan</strain>
    </source>
</reference>
<protein>
    <submittedName>
        <fullName evidence="2">Uncharacterized protein</fullName>
    </submittedName>
</protein>
<name>G7YMA4_CLOSI</name>
<dbReference type="AlphaFoldDB" id="G7YMA4"/>
<keyword evidence="3" id="KW-1185">Reference proteome</keyword>
<accession>G7YMA4</accession>
<keyword evidence="1" id="KW-0732">Signal</keyword>
<feature type="chain" id="PRO_5003506478" evidence="1">
    <location>
        <begin position="19"/>
        <end position="234"/>
    </location>
</feature>
<gene>
    <name evidence="2" type="ORF">CLF_112139</name>
</gene>
<reference key="2">
    <citation type="submission" date="2011-10" db="EMBL/GenBank/DDBJ databases">
        <title>The genome and transcriptome sequence of Clonorchis sinensis provide insights into the carcinogenic liver fluke.</title>
        <authorList>
            <person name="Wang X."/>
            <person name="Huang Y."/>
            <person name="Chen W."/>
            <person name="Liu H."/>
            <person name="Guo L."/>
            <person name="Chen Y."/>
            <person name="Luo F."/>
            <person name="Zhou W."/>
            <person name="Sun J."/>
            <person name="Mao Q."/>
            <person name="Liang P."/>
            <person name="Zhou C."/>
            <person name="Tian Y."/>
            <person name="Men J."/>
            <person name="Lv X."/>
            <person name="Huang L."/>
            <person name="Zhou J."/>
            <person name="Hu Y."/>
            <person name="Li R."/>
            <person name="Zhang F."/>
            <person name="Lei H."/>
            <person name="Li X."/>
            <person name="Hu X."/>
            <person name="Liang C."/>
            <person name="Xu J."/>
            <person name="Wu Z."/>
            <person name="Yu X."/>
        </authorList>
    </citation>
    <scope>NUCLEOTIDE SEQUENCE</scope>
    <source>
        <strain>Henan</strain>
    </source>
</reference>
<evidence type="ECO:0000313" key="3">
    <source>
        <dbReference type="Proteomes" id="UP000008909"/>
    </source>
</evidence>
<organism evidence="2 3">
    <name type="scientific">Clonorchis sinensis</name>
    <name type="common">Chinese liver fluke</name>
    <dbReference type="NCBI Taxonomy" id="79923"/>
    <lineage>
        <taxon>Eukaryota</taxon>
        <taxon>Metazoa</taxon>
        <taxon>Spiralia</taxon>
        <taxon>Lophotrochozoa</taxon>
        <taxon>Platyhelminthes</taxon>
        <taxon>Trematoda</taxon>
        <taxon>Digenea</taxon>
        <taxon>Opisthorchiida</taxon>
        <taxon>Opisthorchiata</taxon>
        <taxon>Opisthorchiidae</taxon>
        <taxon>Clonorchis</taxon>
    </lineage>
</organism>
<proteinExistence type="predicted"/>
<sequence>MVLRAGITLFIMSAVCDAIISVYPFDAPYLDVKPAFVTVKAPQSHGGDDLCNWLRHKRPYSWQLGLIDRCQVHKQDRETVTLKVELFVNKLPHIIQKSPTDIQSWFINWLFGDKKEPCLTIVDIPGRKLFDNLQRKLLLKLSVNTCDNACNNILQIYTISALVAQLLHHEYPKAFAFARIREWFYWLITEHGLFTNLAIVSECARANAFLLAGILTHDACDIGRNVNYYVFRVR</sequence>
<evidence type="ECO:0000313" key="2">
    <source>
        <dbReference type="EMBL" id="GAA54085.1"/>
    </source>
</evidence>
<dbReference type="Proteomes" id="UP000008909">
    <property type="component" value="Unassembled WGS sequence"/>
</dbReference>
<feature type="signal peptide" evidence="1">
    <location>
        <begin position="1"/>
        <end position="18"/>
    </location>
</feature>
<evidence type="ECO:0000256" key="1">
    <source>
        <dbReference type="SAM" id="SignalP"/>
    </source>
</evidence>